<sequence>MPQQFGDKRNRIGTEEKFSSNAKV</sequence>
<dbReference type="EMBL" id="UINC01074886">
    <property type="protein sequence ID" value="SVC12525.1"/>
    <property type="molecule type" value="Genomic_DNA"/>
</dbReference>
<accession>A0A382JLG1</accession>
<feature type="compositionally biased region" description="Basic and acidic residues" evidence="1">
    <location>
        <begin position="1"/>
        <end position="18"/>
    </location>
</feature>
<proteinExistence type="predicted"/>
<dbReference type="AlphaFoldDB" id="A0A382JLG1"/>
<gene>
    <name evidence="2" type="ORF">METZ01_LOCUS265379</name>
</gene>
<name>A0A382JLG1_9ZZZZ</name>
<evidence type="ECO:0000256" key="1">
    <source>
        <dbReference type="SAM" id="MobiDB-lite"/>
    </source>
</evidence>
<feature type="region of interest" description="Disordered" evidence="1">
    <location>
        <begin position="1"/>
        <end position="24"/>
    </location>
</feature>
<reference evidence="2" key="1">
    <citation type="submission" date="2018-05" db="EMBL/GenBank/DDBJ databases">
        <authorList>
            <person name="Lanie J.A."/>
            <person name="Ng W.-L."/>
            <person name="Kazmierczak K.M."/>
            <person name="Andrzejewski T.M."/>
            <person name="Davidsen T.M."/>
            <person name="Wayne K.J."/>
            <person name="Tettelin H."/>
            <person name="Glass J.I."/>
            <person name="Rusch D."/>
            <person name="Podicherti R."/>
            <person name="Tsui H.-C.T."/>
            <person name="Winkler M.E."/>
        </authorList>
    </citation>
    <scope>NUCLEOTIDE SEQUENCE</scope>
</reference>
<protein>
    <submittedName>
        <fullName evidence="2">Uncharacterized protein</fullName>
    </submittedName>
</protein>
<evidence type="ECO:0000313" key="2">
    <source>
        <dbReference type="EMBL" id="SVC12525.1"/>
    </source>
</evidence>
<organism evidence="2">
    <name type="scientific">marine metagenome</name>
    <dbReference type="NCBI Taxonomy" id="408172"/>
    <lineage>
        <taxon>unclassified sequences</taxon>
        <taxon>metagenomes</taxon>
        <taxon>ecological metagenomes</taxon>
    </lineage>
</organism>